<dbReference type="Pfam" id="PF09335">
    <property type="entry name" value="VTT_dom"/>
    <property type="match status" value="1"/>
</dbReference>
<dbReference type="STRING" id="1091494.MEALZ_0231"/>
<evidence type="ECO:0000256" key="6">
    <source>
        <dbReference type="RuleBase" id="RU366058"/>
    </source>
</evidence>
<dbReference type="KEGG" id="mah:MEALZ_0231"/>
<feature type="transmembrane region" description="Helical" evidence="6">
    <location>
        <begin position="130"/>
        <end position="151"/>
    </location>
</feature>
<organism evidence="8 9">
    <name type="scientific">Methylotuvimicrobium alcaliphilum (strain DSM 19304 / NCIMB 14124 / VKM B-2133 / 20Z)</name>
    <name type="common">Methylomicrobium alcaliphilum</name>
    <dbReference type="NCBI Taxonomy" id="1091494"/>
    <lineage>
        <taxon>Bacteria</taxon>
        <taxon>Pseudomonadati</taxon>
        <taxon>Pseudomonadota</taxon>
        <taxon>Gammaproteobacteria</taxon>
        <taxon>Methylococcales</taxon>
        <taxon>Methylococcaceae</taxon>
        <taxon>Methylotuvimicrobium</taxon>
    </lineage>
</organism>
<evidence type="ECO:0000313" key="9">
    <source>
        <dbReference type="Proteomes" id="UP000008315"/>
    </source>
</evidence>
<dbReference type="HOGENOM" id="CLU_038944_7_0_6"/>
<dbReference type="GO" id="GO:0005886">
    <property type="term" value="C:plasma membrane"/>
    <property type="evidence" value="ECO:0007669"/>
    <property type="project" value="UniProtKB-SubCell"/>
</dbReference>
<keyword evidence="5 6" id="KW-0472">Membrane</keyword>
<comment type="subcellular location">
    <subcellularLocation>
        <location evidence="1 6">Cell membrane</location>
        <topology evidence="1 6">Multi-pass membrane protein</topology>
    </subcellularLocation>
</comment>
<evidence type="ECO:0000256" key="1">
    <source>
        <dbReference type="ARBA" id="ARBA00004651"/>
    </source>
</evidence>
<name>G4SW10_META2</name>
<dbReference type="EMBL" id="FO082060">
    <property type="protein sequence ID" value="CCE21931.1"/>
    <property type="molecule type" value="Genomic_DNA"/>
</dbReference>
<feature type="transmembrane region" description="Helical" evidence="6">
    <location>
        <begin position="76"/>
        <end position="101"/>
    </location>
</feature>
<feature type="domain" description="VTT" evidence="7">
    <location>
        <begin position="68"/>
        <end position="181"/>
    </location>
</feature>
<reference evidence="9" key="1">
    <citation type="journal article" date="2012" name="J. Bacteriol.">
        <title>Genome sequence of the haloalkaliphilic methanotrophic bacterium Methylomicrobium alcaliphilum 20Z.</title>
        <authorList>
            <person name="Vuilleumier S."/>
            <person name="Khmelenina V.N."/>
            <person name="Bringel F."/>
            <person name="Reshetnikov A.S."/>
            <person name="Lajus A."/>
            <person name="Mangenot S."/>
            <person name="Rouy Z."/>
            <person name="Op den Camp H.J."/>
            <person name="Jetten M.S."/>
            <person name="Dispirito A.A."/>
            <person name="Dunfield P."/>
            <person name="Klotz M.G."/>
            <person name="Semrau J.D."/>
            <person name="Stein L.Y."/>
            <person name="Barbe V."/>
            <person name="Medigue C."/>
            <person name="Trotsenko Y.A."/>
            <person name="Kalyuzhnaya M.G."/>
        </authorList>
    </citation>
    <scope>NUCLEOTIDE SEQUENCE [LARGE SCALE GENOMIC DNA]</scope>
    <source>
        <strain evidence="9">DSM 19304 / NCIMB 14124 / VKM B-2133 / 20Z</strain>
    </source>
</reference>
<keyword evidence="9" id="KW-1185">Reference proteome</keyword>
<evidence type="ECO:0000256" key="2">
    <source>
        <dbReference type="ARBA" id="ARBA00022475"/>
    </source>
</evidence>
<dbReference type="InterPro" id="IPR015414">
    <property type="entry name" value="TMEM64"/>
</dbReference>
<gene>
    <name evidence="8" type="ordered locus">MEALZ_0231</name>
</gene>
<dbReference type="AlphaFoldDB" id="G4SW10"/>
<dbReference type="PANTHER" id="PTHR12677">
    <property type="entry name" value="GOLGI APPARATUS MEMBRANE PROTEIN TVP38-RELATED"/>
    <property type="match status" value="1"/>
</dbReference>
<dbReference type="RefSeq" id="WP_014146740.1">
    <property type="nucleotide sequence ID" value="NC_016112.1"/>
</dbReference>
<feature type="transmembrane region" description="Helical" evidence="6">
    <location>
        <begin position="45"/>
        <end position="64"/>
    </location>
</feature>
<evidence type="ECO:0000256" key="3">
    <source>
        <dbReference type="ARBA" id="ARBA00022692"/>
    </source>
</evidence>
<dbReference type="Proteomes" id="UP000008315">
    <property type="component" value="Chromosome"/>
</dbReference>
<dbReference type="PANTHER" id="PTHR12677:SF59">
    <property type="entry name" value="GOLGI APPARATUS MEMBRANE PROTEIN TVP38-RELATED"/>
    <property type="match status" value="1"/>
</dbReference>
<dbReference type="PATRIC" id="fig|271065.3.peg.241"/>
<evidence type="ECO:0000259" key="7">
    <source>
        <dbReference type="Pfam" id="PF09335"/>
    </source>
</evidence>
<feature type="transmembrane region" description="Helical" evidence="6">
    <location>
        <begin position="197"/>
        <end position="214"/>
    </location>
</feature>
<proteinExistence type="inferred from homology"/>
<protein>
    <recommendedName>
        <fullName evidence="6">TVP38/TMEM64 family membrane protein</fullName>
    </recommendedName>
</protein>
<dbReference type="InterPro" id="IPR032816">
    <property type="entry name" value="VTT_dom"/>
</dbReference>
<keyword evidence="4 6" id="KW-1133">Transmembrane helix</keyword>
<feature type="transmembrane region" description="Helical" evidence="6">
    <location>
        <begin position="7"/>
        <end position="25"/>
    </location>
</feature>
<keyword evidence="3 6" id="KW-0812">Transmembrane</keyword>
<keyword evidence="2 6" id="KW-1003">Cell membrane</keyword>
<sequence length="222" mass="25259">MKNVKLWLAIICLIILMSFYMAGILTLDNIKTNEAYLRVFIEDHYGLSVLLFFVACTLFINSPIPLAAPLKVLGGFFFGFYWGAFYNIGATLLACLVGFGISRYTFKDLFEKRYYDKLQTIESEIETNGFYYFLSLRLVMVVPYFLINILAGLSRISFRKYATSTLAGITPASFIYANGGDKLEQITSLQEIFRFDIILSLTVVAAISLFPVIVKKYRYKSS</sequence>
<evidence type="ECO:0000256" key="5">
    <source>
        <dbReference type="ARBA" id="ARBA00023136"/>
    </source>
</evidence>
<evidence type="ECO:0000256" key="4">
    <source>
        <dbReference type="ARBA" id="ARBA00022989"/>
    </source>
</evidence>
<evidence type="ECO:0000313" key="8">
    <source>
        <dbReference type="EMBL" id="CCE21931.1"/>
    </source>
</evidence>
<accession>G4SW10</accession>
<comment type="similarity">
    <text evidence="6">Belongs to the TVP38/TMEM64 family.</text>
</comment>